<dbReference type="PANTHER" id="PTHR43013">
    <property type="entry name" value="GLUTAMYL-TRNA REDUCTASE"/>
    <property type="match status" value="1"/>
</dbReference>
<evidence type="ECO:0000256" key="13">
    <source>
        <dbReference type="RuleBase" id="RU000584"/>
    </source>
</evidence>
<evidence type="ECO:0000256" key="4">
    <source>
        <dbReference type="ARBA" id="ARBA00022857"/>
    </source>
</evidence>
<comment type="miscellaneous">
    <text evidence="8">During catalysis, the active site Cys acts as a nucleophile attacking the alpha-carbonyl group of tRNA-bound glutamate with the formation of a thioester intermediate between enzyme and glutamate, and the concomitant release of tRNA(Glu). The thioester intermediate is finally reduced by direct hydride transfer from NADPH, to form the product GSA.</text>
</comment>
<dbReference type="SUPFAM" id="SSF69075">
    <property type="entry name" value="Glutamyl tRNA-reductase dimerization domain"/>
    <property type="match status" value="1"/>
</dbReference>
<evidence type="ECO:0000313" key="19">
    <source>
        <dbReference type="Proteomes" id="UP000030710"/>
    </source>
</evidence>
<evidence type="ECO:0000259" key="16">
    <source>
        <dbReference type="Pfam" id="PF01488"/>
    </source>
</evidence>
<dbReference type="InterPro" id="IPR015896">
    <property type="entry name" value="4pyrrol_synth_GluRdtase_dimer"/>
</dbReference>
<feature type="site" description="Important for activity" evidence="8 12">
    <location>
        <position position="93"/>
    </location>
</feature>
<dbReference type="InterPro" id="IPR036343">
    <property type="entry name" value="GluRdtase_N_sf"/>
</dbReference>
<comment type="domain">
    <text evidence="8">Possesses an unusual extended V-shaped dimeric structure with each monomer consisting of three distinct domains arranged along a curved 'spinal' alpha-helix. The N-terminal catalytic domain specifically recognizes the glutamate moiety of the substrate. The second domain is the NADPH-binding domain, and the third C-terminal domain is responsible for dimerization.</text>
</comment>
<dbReference type="InterPro" id="IPR036453">
    <property type="entry name" value="GluRdtase_dimer_dom_sf"/>
</dbReference>
<keyword evidence="4 8" id="KW-0521">NADP</keyword>
<dbReference type="PANTHER" id="PTHR43013:SF1">
    <property type="entry name" value="GLUTAMYL-TRNA REDUCTASE"/>
    <property type="match status" value="1"/>
</dbReference>
<dbReference type="CDD" id="cd05213">
    <property type="entry name" value="NAD_bind_Glutamyl_tRNA_reduct"/>
    <property type="match status" value="1"/>
</dbReference>
<dbReference type="Pfam" id="PF00745">
    <property type="entry name" value="GlutR_dimer"/>
    <property type="match status" value="1"/>
</dbReference>
<feature type="compositionally biased region" description="Basic and acidic residues" evidence="14">
    <location>
        <begin position="420"/>
        <end position="434"/>
    </location>
</feature>
<organism evidence="18 19">
    <name type="scientific">Haloquadratum walsbyi J07HQW2</name>
    <dbReference type="NCBI Taxonomy" id="1238425"/>
    <lineage>
        <taxon>Archaea</taxon>
        <taxon>Methanobacteriati</taxon>
        <taxon>Methanobacteriota</taxon>
        <taxon>Stenosarchaea group</taxon>
        <taxon>Halobacteria</taxon>
        <taxon>Halobacteriales</taxon>
        <taxon>Haloferacaceae</taxon>
        <taxon>Haloquadratum</taxon>
    </lineage>
</organism>
<dbReference type="NCBIfam" id="TIGR01035">
    <property type="entry name" value="hemA"/>
    <property type="match status" value="1"/>
</dbReference>
<evidence type="ECO:0000256" key="12">
    <source>
        <dbReference type="PIRSR" id="PIRSR000445-4"/>
    </source>
</evidence>
<sequence length="454" mass="48577">MNKGVICGVRVSHNRASVEEIELAGERDSQSIMETLLTRQGITESFAIQTCNRSEAYVVADGAVAGRRALANFAPSVRDGAVIEMSHEESLRHLLRVATGLESLVLGEDQILGQFKRAVEIARGIGALGPMLDAGVTKAIHVGERARNETSINEGAVSIGSAAVRLAEQSIGLKGRKALVVGAGEMGSLVAESLGSTDVSEIVIANRTIENAESVADTINTASHAVSLDSLQEVINEASIIMTATGYAEYLIKPADIDGTGETFIIDLAQPRNVHPAAADIGNAIVRDIDALESITQETEASRQAAAREVDAMIDKEFDRLLESYKRQRADEAISEMYEAAEHIKRHEVETALEKLETQGTLTDSQRETITSMADTLINQLLAAPTKSLRDAAAEDDWTTIQTAMTLFDPDFGGSAPQPDRPDDIPRAAERGDISGDDLPDDVPNHIAEKISDG</sequence>
<dbReference type="EC" id="1.2.1.70" evidence="3 8"/>
<comment type="function">
    <text evidence="8">Catalyzes the NADPH-dependent reduction of glutamyl-tRNA(Glu) to glutamate 1-semialdehyde (GSA).</text>
</comment>
<evidence type="ECO:0000256" key="7">
    <source>
        <dbReference type="ARBA" id="ARBA00047464"/>
    </source>
</evidence>
<dbReference type="Pfam" id="PF01488">
    <property type="entry name" value="Shikimate_DH"/>
    <property type="match status" value="1"/>
</dbReference>
<dbReference type="Gene3D" id="3.40.50.720">
    <property type="entry name" value="NAD(P)-binding Rossmann-like Domain"/>
    <property type="match status" value="1"/>
</dbReference>
<dbReference type="SUPFAM" id="SSF69742">
    <property type="entry name" value="Glutamyl tRNA-reductase catalytic, N-terminal domain"/>
    <property type="match status" value="1"/>
</dbReference>
<evidence type="ECO:0000256" key="2">
    <source>
        <dbReference type="ARBA" id="ARBA00005916"/>
    </source>
</evidence>
<dbReference type="Proteomes" id="UP000030710">
    <property type="component" value="Unassembled WGS sequence"/>
</dbReference>
<feature type="domain" description="Tetrapyrrole biosynthesis glutamyl-tRNA reductase dimerisation" evidence="15">
    <location>
        <begin position="310"/>
        <end position="409"/>
    </location>
</feature>
<keyword evidence="6 8" id="KW-0627">Porphyrin biosynthesis</keyword>
<evidence type="ECO:0000256" key="1">
    <source>
        <dbReference type="ARBA" id="ARBA00005059"/>
    </source>
</evidence>
<feature type="binding site" evidence="8 10">
    <location>
        <position position="114"/>
    </location>
    <ligand>
        <name>substrate</name>
    </ligand>
</feature>
<evidence type="ECO:0000259" key="17">
    <source>
        <dbReference type="Pfam" id="PF05201"/>
    </source>
</evidence>
<dbReference type="GO" id="GO:0008883">
    <property type="term" value="F:glutamyl-tRNA reductase activity"/>
    <property type="evidence" value="ECO:0007669"/>
    <property type="project" value="UniProtKB-UniRule"/>
</dbReference>
<dbReference type="UniPathway" id="UPA00251">
    <property type="reaction ID" value="UER00316"/>
</dbReference>
<dbReference type="HAMAP" id="MF_00087">
    <property type="entry name" value="Glu_tRNA_reductase"/>
    <property type="match status" value="1"/>
</dbReference>
<evidence type="ECO:0000259" key="15">
    <source>
        <dbReference type="Pfam" id="PF00745"/>
    </source>
</evidence>
<proteinExistence type="inferred from homology"/>
<feature type="binding site" evidence="8 10">
    <location>
        <begin position="108"/>
        <end position="110"/>
    </location>
    <ligand>
        <name>substrate</name>
    </ligand>
</feature>
<dbReference type="RefSeq" id="WP_021055029.1">
    <property type="nucleotide sequence ID" value="NZ_KE356561.1"/>
</dbReference>
<evidence type="ECO:0000256" key="8">
    <source>
        <dbReference type="HAMAP-Rule" id="MF_00087"/>
    </source>
</evidence>
<feature type="binding site" evidence="8 10">
    <location>
        <position position="103"/>
    </location>
    <ligand>
        <name>substrate</name>
    </ligand>
</feature>
<gene>
    <name evidence="8" type="primary">hemA</name>
    <name evidence="18" type="ORF">J07HQW2_02010</name>
</gene>
<name>U1PP83_9EURY</name>
<accession>U1PP83</accession>
<dbReference type="InterPro" id="IPR006151">
    <property type="entry name" value="Shikm_DH/Glu-tRNA_Rdtase"/>
</dbReference>
<dbReference type="InterPro" id="IPR036291">
    <property type="entry name" value="NAD(P)-bd_dom_sf"/>
</dbReference>
<dbReference type="eggNOG" id="arCOG01036">
    <property type="taxonomic scope" value="Archaea"/>
</dbReference>
<dbReference type="GO" id="GO:0019353">
    <property type="term" value="P:protoporphyrinogen IX biosynthetic process from glutamate"/>
    <property type="evidence" value="ECO:0007669"/>
    <property type="project" value="TreeGrafter"/>
</dbReference>
<feature type="compositionally biased region" description="Basic and acidic residues" evidence="14">
    <location>
        <begin position="443"/>
        <end position="454"/>
    </location>
</feature>
<dbReference type="AlphaFoldDB" id="U1PP83"/>
<comment type="catalytic activity">
    <reaction evidence="7 8 13">
        <text>(S)-4-amino-5-oxopentanoate + tRNA(Glu) + NADP(+) = L-glutamyl-tRNA(Glu) + NADPH + H(+)</text>
        <dbReference type="Rhea" id="RHEA:12344"/>
        <dbReference type="Rhea" id="RHEA-COMP:9663"/>
        <dbReference type="Rhea" id="RHEA-COMP:9680"/>
        <dbReference type="ChEBI" id="CHEBI:15378"/>
        <dbReference type="ChEBI" id="CHEBI:57501"/>
        <dbReference type="ChEBI" id="CHEBI:57783"/>
        <dbReference type="ChEBI" id="CHEBI:58349"/>
        <dbReference type="ChEBI" id="CHEBI:78442"/>
        <dbReference type="ChEBI" id="CHEBI:78520"/>
        <dbReference type="EC" id="1.2.1.70"/>
    </reaction>
</comment>
<dbReference type="STRING" id="1238425.J07HQW2_02010"/>
<feature type="domain" description="Glutamyl-tRNA reductase N-terminal" evidence="17">
    <location>
        <begin position="9"/>
        <end position="150"/>
    </location>
</feature>
<feature type="binding site" evidence="8 11">
    <location>
        <begin position="182"/>
        <end position="187"/>
    </location>
    <ligand>
        <name>NADP(+)</name>
        <dbReference type="ChEBI" id="CHEBI:58349"/>
    </ligand>
</feature>
<dbReference type="InterPro" id="IPR000343">
    <property type="entry name" value="4pyrrol_synth_GluRdtase"/>
</dbReference>
<dbReference type="SUPFAM" id="SSF51735">
    <property type="entry name" value="NAD(P)-binding Rossmann-fold domains"/>
    <property type="match status" value="1"/>
</dbReference>
<evidence type="ECO:0000256" key="3">
    <source>
        <dbReference type="ARBA" id="ARBA00012970"/>
    </source>
</evidence>
<feature type="domain" description="Quinate/shikimate 5-dehydrogenase/glutamyl-tRNA reductase" evidence="16">
    <location>
        <begin position="166"/>
        <end position="295"/>
    </location>
</feature>
<feature type="active site" description="Nucleophile" evidence="8 9">
    <location>
        <position position="51"/>
    </location>
</feature>
<comment type="subunit">
    <text evidence="8">Homodimer.</text>
</comment>
<evidence type="ECO:0000256" key="10">
    <source>
        <dbReference type="PIRSR" id="PIRSR000445-2"/>
    </source>
</evidence>
<evidence type="ECO:0000313" key="18">
    <source>
        <dbReference type="EMBL" id="ERG95552.1"/>
    </source>
</evidence>
<dbReference type="PROSITE" id="PS00747">
    <property type="entry name" value="GLUTR"/>
    <property type="match status" value="1"/>
</dbReference>
<comment type="pathway">
    <text evidence="1 8 13">Porphyrin-containing compound metabolism; protoporphyrin-IX biosynthesis; 5-aminolevulinate from L-glutamyl-tRNA(Glu): step 1/2.</text>
</comment>
<comment type="similarity">
    <text evidence="2 8 13">Belongs to the glutamyl-tRNA reductase family.</text>
</comment>
<dbReference type="EMBL" id="KE356561">
    <property type="protein sequence ID" value="ERG95552.1"/>
    <property type="molecule type" value="Genomic_DNA"/>
</dbReference>
<dbReference type="InterPro" id="IPR015895">
    <property type="entry name" value="4pyrrol_synth_GluRdtase_N"/>
</dbReference>
<feature type="region of interest" description="Disordered" evidence="14">
    <location>
        <begin position="408"/>
        <end position="454"/>
    </location>
</feature>
<dbReference type="PIRSF" id="PIRSF000445">
    <property type="entry name" value="4pyrrol_synth_GluRdtase"/>
    <property type="match status" value="1"/>
</dbReference>
<reference evidence="18 19" key="1">
    <citation type="journal article" date="2013" name="PLoS ONE">
        <title>Assembly-driven community genomics of a hypersaline microbial ecosystem.</title>
        <authorList>
            <person name="Podell S."/>
            <person name="Ugalde J.A."/>
            <person name="Narasingarao P."/>
            <person name="Banfield J.F."/>
            <person name="Heidelberg K.B."/>
            <person name="Allen E.E."/>
        </authorList>
    </citation>
    <scope>NUCLEOTIDE SEQUENCE [LARGE SCALE GENOMIC DNA]</scope>
    <source>
        <strain evidence="19">J07HQW2</strain>
    </source>
</reference>
<dbReference type="Pfam" id="PF05201">
    <property type="entry name" value="GlutR_N"/>
    <property type="match status" value="1"/>
</dbReference>
<feature type="binding site" evidence="8 10">
    <location>
        <begin position="50"/>
        <end position="53"/>
    </location>
    <ligand>
        <name>substrate</name>
    </ligand>
</feature>
<evidence type="ECO:0000256" key="14">
    <source>
        <dbReference type="SAM" id="MobiDB-lite"/>
    </source>
</evidence>
<evidence type="ECO:0000256" key="11">
    <source>
        <dbReference type="PIRSR" id="PIRSR000445-3"/>
    </source>
</evidence>
<protein>
    <recommendedName>
        <fullName evidence="3 8">Glutamyl-tRNA reductase</fullName>
        <shortName evidence="8">GluTR</shortName>
        <ecNumber evidence="3 8">1.2.1.70</ecNumber>
    </recommendedName>
</protein>
<dbReference type="Gene3D" id="3.30.460.30">
    <property type="entry name" value="Glutamyl-tRNA reductase, N-terminal domain"/>
    <property type="match status" value="1"/>
</dbReference>
<keyword evidence="5 8" id="KW-0560">Oxidoreductase</keyword>
<dbReference type="InterPro" id="IPR018214">
    <property type="entry name" value="GluRdtase_CS"/>
</dbReference>
<dbReference type="GO" id="GO:0050661">
    <property type="term" value="F:NADP binding"/>
    <property type="evidence" value="ECO:0007669"/>
    <property type="project" value="InterPro"/>
</dbReference>
<evidence type="ECO:0000256" key="5">
    <source>
        <dbReference type="ARBA" id="ARBA00023002"/>
    </source>
</evidence>
<dbReference type="HOGENOM" id="CLU_035113_0_1_2"/>
<evidence type="ECO:0000256" key="6">
    <source>
        <dbReference type="ARBA" id="ARBA00023244"/>
    </source>
</evidence>
<evidence type="ECO:0000256" key="9">
    <source>
        <dbReference type="PIRSR" id="PIRSR000445-1"/>
    </source>
</evidence>